<keyword evidence="1" id="KW-0472">Membrane</keyword>
<reference evidence="2 3" key="1">
    <citation type="submission" date="2014-04" db="EMBL/GenBank/DDBJ databases">
        <authorList>
            <consortium name="DOE Joint Genome Institute"/>
            <person name="Kuo A."/>
            <person name="Kohler A."/>
            <person name="Nagy L.G."/>
            <person name="Floudas D."/>
            <person name="Copeland A."/>
            <person name="Barry K.W."/>
            <person name="Cichocki N."/>
            <person name="Veneault-Fourrey C."/>
            <person name="LaButti K."/>
            <person name="Lindquist E.A."/>
            <person name="Lipzen A."/>
            <person name="Lundell T."/>
            <person name="Morin E."/>
            <person name="Murat C."/>
            <person name="Sun H."/>
            <person name="Tunlid A."/>
            <person name="Henrissat B."/>
            <person name="Grigoriev I.V."/>
            <person name="Hibbett D.S."/>
            <person name="Martin F."/>
            <person name="Nordberg H.P."/>
            <person name="Cantor M.N."/>
            <person name="Hua S.X."/>
        </authorList>
    </citation>
    <scope>NUCLEOTIDE SEQUENCE [LARGE SCALE GENOMIC DNA]</scope>
    <source>
        <strain evidence="2 3">Foug A</strain>
    </source>
</reference>
<keyword evidence="3" id="KW-1185">Reference proteome</keyword>
<dbReference type="OrthoDB" id="3258294at2759"/>
<keyword evidence="1" id="KW-0812">Transmembrane</keyword>
<evidence type="ECO:0000313" key="3">
    <source>
        <dbReference type="Proteomes" id="UP000053989"/>
    </source>
</evidence>
<protein>
    <recommendedName>
        <fullName evidence="4">G-protein coupled receptors family 1 profile domain-containing protein</fullName>
    </recommendedName>
</protein>
<sequence>MVLADPSDVSAITSCTVYILGSDLVALLMTLSVQVVLQFRVWAIYERSRKIMWFLTVLIIIEIMTMVALMAVTVARLDELPIVTTPFGCAFETLPPFASLFWVSAIVVEPILCILVLRKAFGLLNVCTETSALLARDSLVYFLPILAELSSMLVAWLTHPLYISFFLPWTIAFPSLFGCRLLLNIRKHFESPRTSDEVEMATYSSV</sequence>
<feature type="transmembrane region" description="Helical" evidence="1">
    <location>
        <begin position="138"/>
        <end position="157"/>
    </location>
</feature>
<dbReference type="Proteomes" id="UP000053989">
    <property type="component" value="Unassembled WGS sequence"/>
</dbReference>
<evidence type="ECO:0000313" key="2">
    <source>
        <dbReference type="EMBL" id="KIM52751.1"/>
    </source>
</evidence>
<feature type="transmembrane region" description="Helical" evidence="1">
    <location>
        <begin position="51"/>
        <end position="77"/>
    </location>
</feature>
<dbReference type="EMBL" id="KN822201">
    <property type="protein sequence ID" value="KIM52751.1"/>
    <property type="molecule type" value="Genomic_DNA"/>
</dbReference>
<evidence type="ECO:0000256" key="1">
    <source>
        <dbReference type="SAM" id="Phobius"/>
    </source>
</evidence>
<keyword evidence="1" id="KW-1133">Transmembrane helix</keyword>
<organism evidence="2 3">
    <name type="scientific">Scleroderma citrinum Foug A</name>
    <dbReference type="NCBI Taxonomy" id="1036808"/>
    <lineage>
        <taxon>Eukaryota</taxon>
        <taxon>Fungi</taxon>
        <taxon>Dikarya</taxon>
        <taxon>Basidiomycota</taxon>
        <taxon>Agaricomycotina</taxon>
        <taxon>Agaricomycetes</taxon>
        <taxon>Agaricomycetidae</taxon>
        <taxon>Boletales</taxon>
        <taxon>Sclerodermatineae</taxon>
        <taxon>Sclerodermataceae</taxon>
        <taxon>Scleroderma</taxon>
    </lineage>
</organism>
<gene>
    <name evidence="2" type="ORF">SCLCIDRAFT_1223498</name>
</gene>
<evidence type="ECO:0008006" key="4">
    <source>
        <dbReference type="Google" id="ProtNLM"/>
    </source>
</evidence>
<feature type="transmembrane region" description="Helical" evidence="1">
    <location>
        <begin position="97"/>
        <end position="117"/>
    </location>
</feature>
<reference evidence="3" key="2">
    <citation type="submission" date="2015-01" db="EMBL/GenBank/DDBJ databases">
        <title>Evolutionary Origins and Diversification of the Mycorrhizal Mutualists.</title>
        <authorList>
            <consortium name="DOE Joint Genome Institute"/>
            <consortium name="Mycorrhizal Genomics Consortium"/>
            <person name="Kohler A."/>
            <person name="Kuo A."/>
            <person name="Nagy L.G."/>
            <person name="Floudas D."/>
            <person name="Copeland A."/>
            <person name="Barry K.W."/>
            <person name="Cichocki N."/>
            <person name="Veneault-Fourrey C."/>
            <person name="LaButti K."/>
            <person name="Lindquist E.A."/>
            <person name="Lipzen A."/>
            <person name="Lundell T."/>
            <person name="Morin E."/>
            <person name="Murat C."/>
            <person name="Riley R."/>
            <person name="Ohm R."/>
            <person name="Sun H."/>
            <person name="Tunlid A."/>
            <person name="Henrissat B."/>
            <person name="Grigoriev I.V."/>
            <person name="Hibbett D.S."/>
            <person name="Martin F."/>
        </authorList>
    </citation>
    <scope>NUCLEOTIDE SEQUENCE [LARGE SCALE GENOMIC DNA]</scope>
    <source>
        <strain evidence="3">Foug A</strain>
    </source>
</reference>
<dbReference type="AlphaFoldDB" id="A0A0C3D9H4"/>
<accession>A0A0C3D9H4</accession>
<feature type="transmembrane region" description="Helical" evidence="1">
    <location>
        <begin position="163"/>
        <end position="183"/>
    </location>
</feature>
<dbReference type="InParanoid" id="A0A0C3D9H4"/>
<proteinExistence type="predicted"/>
<feature type="transmembrane region" description="Helical" evidence="1">
    <location>
        <begin position="17"/>
        <end position="39"/>
    </location>
</feature>
<name>A0A0C3D9H4_9AGAM</name>
<dbReference type="HOGENOM" id="CLU_035509_15_2_1"/>